<dbReference type="GO" id="GO:0002949">
    <property type="term" value="P:tRNA threonylcarbamoyladenosine modification"/>
    <property type="evidence" value="ECO:0007669"/>
    <property type="project" value="InterPro"/>
</dbReference>
<evidence type="ECO:0000256" key="7">
    <source>
        <dbReference type="ARBA" id="ARBA00022741"/>
    </source>
</evidence>
<comment type="similarity">
    <text evidence="2">Belongs to the TsaE family.</text>
</comment>
<protein>
    <recommendedName>
        <fullName evidence="3">tRNA threonylcarbamoyladenosine biosynthesis protein TsaE</fullName>
    </recommendedName>
    <alternativeName>
        <fullName evidence="10">t(6)A37 threonylcarbamoyladenosine biosynthesis protein TsaE</fullName>
    </alternativeName>
</protein>
<sequence length="141" mass="15533">MKPISYTLEEIDEAARRLLDEAPGKILLFYGDMGVGKTTLIKSLAHHLGVKDVTGSPTFGLVNEYEGAGGARIYHFDFYRINNEEEVLDIGFEDYLHTGTWIFIEWPGKIEGLIPDDAVAVRLTTNADGSRQLSVGEAVSS</sequence>
<reference evidence="11 12" key="1">
    <citation type="submission" date="2016-11" db="EMBL/GenBank/DDBJ databases">
        <authorList>
            <person name="Jaros S."/>
            <person name="Januszkiewicz K."/>
            <person name="Wedrychowicz H."/>
        </authorList>
    </citation>
    <scope>NUCLEOTIDE SEQUENCE [LARGE SCALE GENOMIC DNA]</scope>
    <source>
        <strain evidence="11 12">CGMCC 1.12145</strain>
    </source>
</reference>
<evidence type="ECO:0000256" key="10">
    <source>
        <dbReference type="ARBA" id="ARBA00032441"/>
    </source>
</evidence>
<dbReference type="Proteomes" id="UP000182248">
    <property type="component" value="Unassembled WGS sequence"/>
</dbReference>
<organism evidence="11 12">
    <name type="scientific">Sinomicrobium oceani</name>
    <dbReference type="NCBI Taxonomy" id="1150368"/>
    <lineage>
        <taxon>Bacteria</taxon>
        <taxon>Pseudomonadati</taxon>
        <taxon>Bacteroidota</taxon>
        <taxon>Flavobacteriia</taxon>
        <taxon>Flavobacteriales</taxon>
        <taxon>Flavobacteriaceae</taxon>
        <taxon>Sinomicrobium</taxon>
    </lineage>
</organism>
<dbReference type="PANTHER" id="PTHR33540">
    <property type="entry name" value="TRNA THREONYLCARBAMOYLADENOSINE BIOSYNTHESIS PROTEIN TSAE"/>
    <property type="match status" value="1"/>
</dbReference>
<keyword evidence="5" id="KW-0819">tRNA processing</keyword>
<keyword evidence="9" id="KW-0460">Magnesium</keyword>
<name>A0A1K1QNZ4_9FLAO</name>
<evidence type="ECO:0000256" key="6">
    <source>
        <dbReference type="ARBA" id="ARBA00022723"/>
    </source>
</evidence>
<gene>
    <name evidence="11" type="ORF">SAMN02927921_02740</name>
</gene>
<evidence type="ECO:0000256" key="4">
    <source>
        <dbReference type="ARBA" id="ARBA00022490"/>
    </source>
</evidence>
<dbReference type="GO" id="GO:0005737">
    <property type="term" value="C:cytoplasm"/>
    <property type="evidence" value="ECO:0007669"/>
    <property type="project" value="UniProtKB-SubCell"/>
</dbReference>
<keyword evidence="8" id="KW-0067">ATP-binding</keyword>
<evidence type="ECO:0000256" key="2">
    <source>
        <dbReference type="ARBA" id="ARBA00007599"/>
    </source>
</evidence>
<dbReference type="InterPro" id="IPR027417">
    <property type="entry name" value="P-loop_NTPase"/>
</dbReference>
<dbReference type="GO" id="GO:0046872">
    <property type="term" value="F:metal ion binding"/>
    <property type="evidence" value="ECO:0007669"/>
    <property type="project" value="UniProtKB-KW"/>
</dbReference>
<dbReference type="RefSeq" id="WP_245777044.1">
    <property type="nucleotide sequence ID" value="NZ_FPJE01000014.1"/>
</dbReference>
<comment type="subcellular location">
    <subcellularLocation>
        <location evidence="1">Cytoplasm</location>
    </subcellularLocation>
</comment>
<dbReference type="SUPFAM" id="SSF52540">
    <property type="entry name" value="P-loop containing nucleoside triphosphate hydrolases"/>
    <property type="match status" value="1"/>
</dbReference>
<evidence type="ECO:0000256" key="3">
    <source>
        <dbReference type="ARBA" id="ARBA00019010"/>
    </source>
</evidence>
<dbReference type="InterPro" id="IPR003442">
    <property type="entry name" value="T6A_TsaE"/>
</dbReference>
<accession>A0A1K1QNZ4</accession>
<evidence type="ECO:0000256" key="9">
    <source>
        <dbReference type="ARBA" id="ARBA00022842"/>
    </source>
</evidence>
<evidence type="ECO:0000256" key="8">
    <source>
        <dbReference type="ARBA" id="ARBA00022840"/>
    </source>
</evidence>
<dbReference type="GO" id="GO:0005524">
    <property type="term" value="F:ATP binding"/>
    <property type="evidence" value="ECO:0007669"/>
    <property type="project" value="UniProtKB-KW"/>
</dbReference>
<evidence type="ECO:0000313" key="12">
    <source>
        <dbReference type="Proteomes" id="UP000182248"/>
    </source>
</evidence>
<proteinExistence type="inferred from homology"/>
<dbReference type="Pfam" id="PF02367">
    <property type="entry name" value="TsaE"/>
    <property type="match status" value="1"/>
</dbReference>
<dbReference type="PANTHER" id="PTHR33540:SF2">
    <property type="entry name" value="TRNA THREONYLCARBAMOYLADENOSINE BIOSYNTHESIS PROTEIN TSAE"/>
    <property type="match status" value="1"/>
</dbReference>
<evidence type="ECO:0000313" key="11">
    <source>
        <dbReference type="EMBL" id="SFW61658.1"/>
    </source>
</evidence>
<evidence type="ECO:0000256" key="5">
    <source>
        <dbReference type="ARBA" id="ARBA00022694"/>
    </source>
</evidence>
<keyword evidence="6" id="KW-0479">Metal-binding</keyword>
<evidence type="ECO:0000256" key="1">
    <source>
        <dbReference type="ARBA" id="ARBA00004496"/>
    </source>
</evidence>
<dbReference type="STRING" id="1150368.SAMN02927921_02740"/>
<dbReference type="NCBIfam" id="TIGR00150">
    <property type="entry name" value="T6A_YjeE"/>
    <property type="match status" value="1"/>
</dbReference>
<dbReference type="Gene3D" id="3.40.50.300">
    <property type="entry name" value="P-loop containing nucleotide triphosphate hydrolases"/>
    <property type="match status" value="1"/>
</dbReference>
<keyword evidence="7" id="KW-0547">Nucleotide-binding</keyword>
<keyword evidence="12" id="KW-1185">Reference proteome</keyword>
<dbReference type="EMBL" id="FPJE01000014">
    <property type="protein sequence ID" value="SFW61658.1"/>
    <property type="molecule type" value="Genomic_DNA"/>
</dbReference>
<dbReference type="AlphaFoldDB" id="A0A1K1QNZ4"/>
<keyword evidence="4" id="KW-0963">Cytoplasm</keyword>